<feature type="transmembrane region" description="Helical" evidence="6">
    <location>
        <begin position="100"/>
        <end position="118"/>
    </location>
</feature>
<dbReference type="STRING" id="411473.RUMCAL_02299"/>
<proteinExistence type="inferred from homology"/>
<evidence type="ECO:0000259" key="7">
    <source>
        <dbReference type="Pfam" id="PF04138"/>
    </source>
</evidence>
<protein>
    <submittedName>
        <fullName evidence="8">Putative cell wall teichoic acid glycosylation protein GtcA</fullName>
    </submittedName>
</protein>
<evidence type="ECO:0000313" key="9">
    <source>
        <dbReference type="Proteomes" id="UP000016662"/>
    </source>
</evidence>
<dbReference type="OrthoDB" id="361483at2"/>
<evidence type="ECO:0000256" key="6">
    <source>
        <dbReference type="SAM" id="Phobius"/>
    </source>
</evidence>
<name>U2M1Q0_9FIRM</name>
<evidence type="ECO:0000256" key="2">
    <source>
        <dbReference type="ARBA" id="ARBA00009399"/>
    </source>
</evidence>
<dbReference type="PANTHER" id="PTHR38459:SF5">
    <property type="entry name" value="CELL WALL TEICHOIC ACID GLYCOSYLATION PROTEIN GTCA"/>
    <property type="match status" value="1"/>
</dbReference>
<feature type="domain" description="GtrA/DPMS transmembrane" evidence="7">
    <location>
        <begin position="29"/>
        <end position="161"/>
    </location>
</feature>
<dbReference type="Pfam" id="PF04138">
    <property type="entry name" value="GtrA_DPMS_TM"/>
    <property type="match status" value="1"/>
</dbReference>
<sequence length="168" mass="19775">MEKAIHWIIDHLPKPLQKLWYDHESVWMYILMGGLTTVVSLVFQMLPTALFNTMHMANWLNTGLSTTISWIFAVTFAFFTNKKYVFKSETHTRAAFWREFYMFYGARLVTYFLELAIMELGNHFFATVNGEIVTWRSLLVKILAQVVILVLNYIFSKLVIFKKKETAE</sequence>
<evidence type="ECO:0000256" key="3">
    <source>
        <dbReference type="ARBA" id="ARBA00022692"/>
    </source>
</evidence>
<organism evidence="8 9">
    <name type="scientific">Ruminococcus callidus ATCC 27760</name>
    <dbReference type="NCBI Taxonomy" id="411473"/>
    <lineage>
        <taxon>Bacteria</taxon>
        <taxon>Bacillati</taxon>
        <taxon>Bacillota</taxon>
        <taxon>Clostridia</taxon>
        <taxon>Eubacteriales</taxon>
        <taxon>Oscillospiraceae</taxon>
        <taxon>Ruminococcus</taxon>
    </lineage>
</organism>
<dbReference type="GO" id="GO:0005886">
    <property type="term" value="C:plasma membrane"/>
    <property type="evidence" value="ECO:0007669"/>
    <property type="project" value="TreeGrafter"/>
</dbReference>
<keyword evidence="9" id="KW-1185">Reference proteome</keyword>
<dbReference type="InterPro" id="IPR007267">
    <property type="entry name" value="GtrA_DPMS_TM"/>
</dbReference>
<dbReference type="GeneID" id="93692391"/>
<dbReference type="Proteomes" id="UP000016662">
    <property type="component" value="Unassembled WGS sequence"/>
</dbReference>
<dbReference type="AlphaFoldDB" id="U2M1Q0"/>
<comment type="subcellular location">
    <subcellularLocation>
        <location evidence="1">Membrane</location>
        <topology evidence="1">Multi-pass membrane protein</topology>
    </subcellularLocation>
</comment>
<reference evidence="8 9" key="1">
    <citation type="submission" date="2013-07" db="EMBL/GenBank/DDBJ databases">
        <authorList>
            <person name="Weinstock G."/>
            <person name="Sodergren E."/>
            <person name="Wylie T."/>
            <person name="Fulton L."/>
            <person name="Fulton R."/>
            <person name="Fronick C."/>
            <person name="O'Laughlin M."/>
            <person name="Godfrey J."/>
            <person name="Miner T."/>
            <person name="Herter B."/>
            <person name="Appelbaum E."/>
            <person name="Cordes M."/>
            <person name="Lek S."/>
            <person name="Wollam A."/>
            <person name="Pepin K.H."/>
            <person name="Palsikar V.B."/>
            <person name="Mitreva M."/>
            <person name="Wilson R.K."/>
        </authorList>
    </citation>
    <scope>NUCLEOTIDE SEQUENCE [LARGE SCALE GENOMIC DNA]</scope>
    <source>
        <strain evidence="8 9">ATCC 27760</strain>
    </source>
</reference>
<accession>U2M1Q0</accession>
<dbReference type="GO" id="GO:0000271">
    <property type="term" value="P:polysaccharide biosynthetic process"/>
    <property type="evidence" value="ECO:0007669"/>
    <property type="project" value="InterPro"/>
</dbReference>
<keyword evidence="5 6" id="KW-0472">Membrane</keyword>
<dbReference type="PATRIC" id="fig|411473.3.peg.1910"/>
<evidence type="ECO:0000313" key="8">
    <source>
        <dbReference type="EMBL" id="ERJ93273.1"/>
    </source>
</evidence>
<dbReference type="EMBL" id="AWVF01000285">
    <property type="protein sequence ID" value="ERJ93273.1"/>
    <property type="molecule type" value="Genomic_DNA"/>
</dbReference>
<comment type="caution">
    <text evidence="8">The sequence shown here is derived from an EMBL/GenBank/DDBJ whole genome shotgun (WGS) entry which is preliminary data.</text>
</comment>
<dbReference type="InterPro" id="IPR051401">
    <property type="entry name" value="GtrA_CellWall_Glycosyl"/>
</dbReference>
<evidence type="ECO:0000256" key="5">
    <source>
        <dbReference type="ARBA" id="ARBA00023136"/>
    </source>
</evidence>
<dbReference type="RefSeq" id="WP_021680455.1">
    <property type="nucleotide sequence ID" value="NZ_KI260291.1"/>
</dbReference>
<gene>
    <name evidence="8" type="ORF">RUMCAL_02299</name>
</gene>
<dbReference type="HOGENOM" id="CLU_083873_1_1_9"/>
<evidence type="ECO:0000256" key="4">
    <source>
        <dbReference type="ARBA" id="ARBA00022989"/>
    </source>
</evidence>
<dbReference type="PANTHER" id="PTHR38459">
    <property type="entry name" value="PROPHAGE BACTOPRENOL-LINKED GLUCOSE TRANSLOCASE HOMOLOG"/>
    <property type="match status" value="1"/>
</dbReference>
<feature type="transmembrane region" description="Helical" evidence="6">
    <location>
        <begin position="138"/>
        <end position="155"/>
    </location>
</feature>
<dbReference type="eggNOG" id="COG2246">
    <property type="taxonomic scope" value="Bacteria"/>
</dbReference>
<evidence type="ECO:0000256" key="1">
    <source>
        <dbReference type="ARBA" id="ARBA00004141"/>
    </source>
</evidence>
<keyword evidence="3 6" id="KW-0812">Transmembrane</keyword>
<feature type="transmembrane region" description="Helical" evidence="6">
    <location>
        <begin position="26"/>
        <end position="46"/>
    </location>
</feature>
<feature type="transmembrane region" description="Helical" evidence="6">
    <location>
        <begin position="58"/>
        <end position="79"/>
    </location>
</feature>
<keyword evidence="4 6" id="KW-1133">Transmembrane helix</keyword>
<comment type="similarity">
    <text evidence="2">Belongs to the GtrA family.</text>
</comment>